<comment type="caution">
    <text evidence="2">The sequence shown here is derived from an EMBL/GenBank/DDBJ whole genome shotgun (WGS) entry which is preliminary data.</text>
</comment>
<gene>
    <name evidence="2" type="ORF">DI626_07155</name>
</gene>
<feature type="transmembrane region" description="Helical" evidence="1">
    <location>
        <begin position="30"/>
        <end position="61"/>
    </location>
</feature>
<organism evidence="2 3">
    <name type="scientific">Micavibrio aeruginosavorus</name>
    <dbReference type="NCBI Taxonomy" id="349221"/>
    <lineage>
        <taxon>Bacteria</taxon>
        <taxon>Pseudomonadati</taxon>
        <taxon>Bdellovibrionota</taxon>
        <taxon>Bdellovibrionia</taxon>
        <taxon>Bdellovibrionales</taxon>
        <taxon>Pseudobdellovibrionaceae</taxon>
        <taxon>Micavibrio</taxon>
    </lineage>
</organism>
<feature type="transmembrane region" description="Helical" evidence="1">
    <location>
        <begin position="81"/>
        <end position="106"/>
    </location>
</feature>
<evidence type="ECO:0000313" key="3">
    <source>
        <dbReference type="Proteomes" id="UP000249557"/>
    </source>
</evidence>
<evidence type="ECO:0008006" key="4">
    <source>
        <dbReference type="Google" id="ProtNLM"/>
    </source>
</evidence>
<evidence type="ECO:0000256" key="1">
    <source>
        <dbReference type="SAM" id="Phobius"/>
    </source>
</evidence>
<protein>
    <recommendedName>
        <fullName evidence="4">AI-2E family transporter</fullName>
    </recommendedName>
</protein>
<dbReference type="EMBL" id="QFNK01000137">
    <property type="protein sequence ID" value="PZO85755.1"/>
    <property type="molecule type" value="Genomic_DNA"/>
</dbReference>
<keyword evidence="1" id="KW-1133">Transmembrane helix</keyword>
<keyword evidence="1" id="KW-0812">Transmembrane</keyword>
<reference evidence="2 3" key="1">
    <citation type="submission" date="2017-08" db="EMBL/GenBank/DDBJ databases">
        <title>Infants hospitalized years apart are colonized by the same room-sourced microbial strains.</title>
        <authorList>
            <person name="Brooks B."/>
            <person name="Olm M.R."/>
            <person name="Firek B.A."/>
            <person name="Baker R."/>
            <person name="Thomas B.C."/>
            <person name="Morowitz M.J."/>
            <person name="Banfield J.F."/>
        </authorList>
    </citation>
    <scope>NUCLEOTIDE SEQUENCE [LARGE SCALE GENOMIC DNA]</scope>
    <source>
        <strain evidence="2">S2_018_000_R2_104</strain>
    </source>
</reference>
<evidence type="ECO:0000313" key="2">
    <source>
        <dbReference type="EMBL" id="PZO85755.1"/>
    </source>
</evidence>
<feature type="transmembrane region" description="Helical" evidence="1">
    <location>
        <begin position="224"/>
        <end position="243"/>
    </location>
</feature>
<name>A0A2W5BRF6_9BACT</name>
<accession>A0A2W5BRF6</accession>
<feature type="transmembrane region" description="Helical" evidence="1">
    <location>
        <begin position="274"/>
        <end position="297"/>
    </location>
</feature>
<sequence>MFHICSLCEITSTCQSRDMFFGPDTSRINLFSYAFAGFALIAVLWLGLVPALLGGLLVYNLVIFGARRLSQIGVLPDAAKIILIIVISLIVVSSIALGIIMFTSYITDGRESLALLMQKMADVVIIGTNYMPAWAHEYLPANIDEWQVAGAEWLRENAQYFSVIGRDAAALFLHLFIGMIIGGMVALHPAMPSSRKAPLAHALSERVEYLGLAFRRVVFSQIRISALNTMLTGIFLTFVMPAIGYEVPLVKTMIAVTFIAGLLPIIGNLISNTVIFLIALSVSHVAAVIALLYLIVIHKLEYFINAKIIGTQIRARAWEILLALLVMETAFGIAGLIVAPIYYAYMKDELSAKKLI</sequence>
<keyword evidence="1" id="KW-0472">Membrane</keyword>
<dbReference type="Proteomes" id="UP000249557">
    <property type="component" value="Unassembled WGS sequence"/>
</dbReference>
<feature type="transmembrane region" description="Helical" evidence="1">
    <location>
        <begin position="249"/>
        <end position="267"/>
    </location>
</feature>
<dbReference type="AlphaFoldDB" id="A0A2W5BRF6"/>
<feature type="transmembrane region" description="Helical" evidence="1">
    <location>
        <begin position="317"/>
        <end position="345"/>
    </location>
</feature>
<feature type="transmembrane region" description="Helical" evidence="1">
    <location>
        <begin position="168"/>
        <end position="187"/>
    </location>
</feature>
<proteinExistence type="predicted"/>